<dbReference type="InterPro" id="IPR019758">
    <property type="entry name" value="Pept_S26A_signal_pept_1_CS"/>
</dbReference>
<evidence type="ECO:0000256" key="1">
    <source>
        <dbReference type="ARBA" id="ARBA00000677"/>
    </source>
</evidence>
<dbReference type="CDD" id="cd06530">
    <property type="entry name" value="S26_SPase_I"/>
    <property type="match status" value="2"/>
</dbReference>
<dbReference type="PRINTS" id="PR00727">
    <property type="entry name" value="LEADERPTASE"/>
</dbReference>
<comment type="similarity">
    <text evidence="2 6">Belongs to the peptidase S26 family.</text>
</comment>
<feature type="domain" description="Peptidase S26" evidence="7">
    <location>
        <begin position="334"/>
        <end position="369"/>
    </location>
</feature>
<feature type="transmembrane region" description="Helical" evidence="6">
    <location>
        <begin position="20"/>
        <end position="38"/>
    </location>
</feature>
<name>A0ABP8G3C2_9BACT</name>
<proteinExistence type="inferred from homology"/>
<keyword evidence="6" id="KW-0645">Protease</keyword>
<evidence type="ECO:0000256" key="3">
    <source>
        <dbReference type="ARBA" id="ARBA00013208"/>
    </source>
</evidence>
<feature type="domain" description="Peptidase S26" evidence="7">
    <location>
        <begin position="17"/>
        <end position="191"/>
    </location>
</feature>
<organism evidence="8 9">
    <name type="scientific">Compostibacter hankyongensis</name>
    <dbReference type="NCBI Taxonomy" id="1007089"/>
    <lineage>
        <taxon>Bacteria</taxon>
        <taxon>Pseudomonadati</taxon>
        <taxon>Bacteroidota</taxon>
        <taxon>Chitinophagia</taxon>
        <taxon>Chitinophagales</taxon>
        <taxon>Chitinophagaceae</taxon>
        <taxon>Compostibacter</taxon>
    </lineage>
</organism>
<keyword evidence="9" id="KW-1185">Reference proteome</keyword>
<dbReference type="Pfam" id="PF10502">
    <property type="entry name" value="Peptidase_S26"/>
    <property type="match status" value="2"/>
</dbReference>
<dbReference type="Proteomes" id="UP001501207">
    <property type="component" value="Unassembled WGS sequence"/>
</dbReference>
<dbReference type="RefSeq" id="WP_344980348.1">
    <property type="nucleotide sequence ID" value="NZ_BAABFN010000007.1"/>
</dbReference>
<comment type="catalytic activity">
    <reaction evidence="1 6">
        <text>Cleavage of hydrophobic, N-terminal signal or leader sequences from secreted and periplasmic proteins.</text>
        <dbReference type="EC" id="3.4.21.89"/>
    </reaction>
</comment>
<evidence type="ECO:0000256" key="4">
    <source>
        <dbReference type="ARBA" id="ARBA00019232"/>
    </source>
</evidence>
<dbReference type="PROSITE" id="PS00761">
    <property type="entry name" value="SPASE_I_3"/>
    <property type="match status" value="1"/>
</dbReference>
<evidence type="ECO:0000256" key="5">
    <source>
        <dbReference type="ARBA" id="ARBA00022801"/>
    </source>
</evidence>
<dbReference type="SUPFAM" id="SSF51306">
    <property type="entry name" value="LexA/Signal peptidase"/>
    <property type="match status" value="1"/>
</dbReference>
<dbReference type="InterPro" id="IPR019533">
    <property type="entry name" value="Peptidase_S26"/>
</dbReference>
<accession>A0ABP8G3C2</accession>
<keyword evidence="6" id="KW-0472">Membrane</keyword>
<evidence type="ECO:0000313" key="8">
    <source>
        <dbReference type="EMBL" id="GAA4316061.1"/>
    </source>
</evidence>
<evidence type="ECO:0000256" key="2">
    <source>
        <dbReference type="ARBA" id="ARBA00009370"/>
    </source>
</evidence>
<dbReference type="EMBL" id="BAABFN010000007">
    <property type="protein sequence ID" value="GAA4316061.1"/>
    <property type="molecule type" value="Genomic_DNA"/>
</dbReference>
<comment type="caution">
    <text evidence="8">The sequence shown here is derived from an EMBL/GenBank/DDBJ whole genome shotgun (WGS) entry which is preliminary data.</text>
</comment>
<comment type="subcellular location">
    <subcellularLocation>
        <location evidence="6">Membrane</location>
        <topology evidence="6">Single-pass type II membrane protein</topology>
    </subcellularLocation>
</comment>
<keyword evidence="5 6" id="KW-0378">Hydrolase</keyword>
<evidence type="ECO:0000256" key="6">
    <source>
        <dbReference type="RuleBase" id="RU362042"/>
    </source>
</evidence>
<evidence type="ECO:0000313" key="9">
    <source>
        <dbReference type="Proteomes" id="UP001501207"/>
    </source>
</evidence>
<keyword evidence="6" id="KW-0812">Transmembrane</keyword>
<dbReference type="PANTHER" id="PTHR43390:SF1">
    <property type="entry name" value="CHLOROPLAST PROCESSING PEPTIDASE"/>
    <property type="match status" value="1"/>
</dbReference>
<evidence type="ECO:0000259" key="7">
    <source>
        <dbReference type="Pfam" id="PF10502"/>
    </source>
</evidence>
<dbReference type="PANTHER" id="PTHR43390">
    <property type="entry name" value="SIGNAL PEPTIDASE I"/>
    <property type="match status" value="1"/>
</dbReference>
<keyword evidence="6" id="KW-1133">Transmembrane helix</keyword>
<gene>
    <name evidence="8" type="primary">lepB</name>
    <name evidence="8" type="ORF">GCM10023143_27760</name>
</gene>
<protein>
    <recommendedName>
        <fullName evidence="4 6">Signal peptidase I</fullName>
        <ecNumber evidence="3 6">3.4.21.89</ecNumber>
    </recommendedName>
</protein>
<dbReference type="EC" id="3.4.21.89" evidence="3 6"/>
<dbReference type="Gene3D" id="2.10.109.10">
    <property type="entry name" value="Umud Fragment, subunit A"/>
    <property type="match status" value="2"/>
</dbReference>
<reference evidence="9" key="1">
    <citation type="journal article" date="2019" name="Int. J. Syst. Evol. Microbiol.">
        <title>The Global Catalogue of Microorganisms (GCM) 10K type strain sequencing project: providing services to taxonomists for standard genome sequencing and annotation.</title>
        <authorList>
            <consortium name="The Broad Institute Genomics Platform"/>
            <consortium name="The Broad Institute Genome Sequencing Center for Infectious Disease"/>
            <person name="Wu L."/>
            <person name="Ma J."/>
        </authorList>
    </citation>
    <scope>NUCLEOTIDE SEQUENCE [LARGE SCALE GENOMIC DNA]</scope>
    <source>
        <strain evidence="9">JCM 17664</strain>
    </source>
</reference>
<dbReference type="InterPro" id="IPR000223">
    <property type="entry name" value="Pept_S26A_signal_pept_1"/>
</dbReference>
<dbReference type="NCBIfam" id="TIGR02227">
    <property type="entry name" value="sigpep_I_bact"/>
    <property type="match status" value="2"/>
</dbReference>
<dbReference type="InterPro" id="IPR036286">
    <property type="entry name" value="LexA/Signal_pep-like_sf"/>
</dbReference>
<sequence>MKWKFSSGKKRKKSVVREWIDAAIFAIIAATIIRTFLFEAYTIPTPSMEKTLLVNDFLFVNKLSYGSRVPMTPLAVPFTLHTMPLFNIKSYSDWPHFGYHRLPGFGKIRNNDVVVFNFPEGDTVVLEQPEQDYYQLKRVYGDAYMRSNYKIVSRPVDRRENYIKRCLAIPGDSLQVVDGYVYVNGKMAPVPPHSEKRFLIQTDGTAINPDRLDELRIDPPDIVNAANAVYGFYLTKDDSAALSRFTNIKRMERTDDSGIDPEVFPQDTAHYKWNHDNYGPIWIPKKGVTVHLDSASIALYRRLISVYEQNKLEEKDGKIYINGQPADRYTFKMDYYWMMGDNRDNSLDSRYWGFVPEDHVVGKAWFIWMSYDHHGLRWRRFFNGIR</sequence>